<dbReference type="STRING" id="1715692.RUE5091_00481"/>
<dbReference type="GO" id="GO:0005254">
    <property type="term" value="F:chloride channel activity"/>
    <property type="evidence" value="ECO:0007669"/>
    <property type="project" value="UniProtKB-KW"/>
</dbReference>
<proteinExistence type="predicted"/>
<evidence type="ECO:0000256" key="1">
    <source>
        <dbReference type="ARBA" id="ARBA00004141"/>
    </source>
</evidence>
<dbReference type="RefSeq" id="WP_058280241.1">
    <property type="nucleotide sequence ID" value="NZ_CYUD01000001.1"/>
</dbReference>
<dbReference type="OrthoDB" id="9767361at2"/>
<dbReference type="InterPro" id="IPR001807">
    <property type="entry name" value="ClC"/>
</dbReference>
<feature type="transmembrane region" description="Helical" evidence="10">
    <location>
        <begin position="251"/>
        <end position="279"/>
    </location>
</feature>
<evidence type="ECO:0000256" key="10">
    <source>
        <dbReference type="SAM" id="Phobius"/>
    </source>
</evidence>
<organism evidence="11 12">
    <name type="scientific">Ruegeria denitrificans</name>
    <dbReference type="NCBI Taxonomy" id="1715692"/>
    <lineage>
        <taxon>Bacteria</taxon>
        <taxon>Pseudomonadati</taxon>
        <taxon>Pseudomonadota</taxon>
        <taxon>Alphaproteobacteria</taxon>
        <taxon>Rhodobacterales</taxon>
        <taxon>Roseobacteraceae</taxon>
        <taxon>Ruegeria</taxon>
    </lineage>
</organism>
<feature type="transmembrane region" description="Helical" evidence="10">
    <location>
        <begin position="359"/>
        <end position="379"/>
    </location>
</feature>
<gene>
    <name evidence="11" type="primary">clcA</name>
    <name evidence="11" type="ORF">RUE5091_00481</name>
</gene>
<dbReference type="InterPro" id="IPR014743">
    <property type="entry name" value="Cl-channel_core"/>
</dbReference>
<keyword evidence="8" id="KW-0868">Chloride</keyword>
<keyword evidence="6 10" id="KW-0472">Membrane</keyword>
<reference evidence="12" key="1">
    <citation type="submission" date="2015-09" db="EMBL/GenBank/DDBJ databases">
        <authorList>
            <person name="Rodrigo-Torres L."/>
            <person name="Arahal D.R."/>
        </authorList>
    </citation>
    <scope>NUCLEOTIDE SEQUENCE [LARGE SCALE GENOMIC DNA]</scope>
    <source>
        <strain evidence="12">CECT 5091</strain>
    </source>
</reference>
<evidence type="ECO:0000256" key="5">
    <source>
        <dbReference type="ARBA" id="ARBA00023065"/>
    </source>
</evidence>
<dbReference type="PANTHER" id="PTHR43427:SF6">
    <property type="entry name" value="CHLORIDE CHANNEL PROTEIN CLC-E"/>
    <property type="match status" value="1"/>
</dbReference>
<evidence type="ECO:0000256" key="3">
    <source>
        <dbReference type="ARBA" id="ARBA00022692"/>
    </source>
</evidence>
<evidence type="ECO:0000256" key="9">
    <source>
        <dbReference type="ARBA" id="ARBA00023303"/>
    </source>
</evidence>
<dbReference type="AlphaFoldDB" id="A0A0P1I2R7"/>
<feature type="transmembrane region" description="Helical" evidence="10">
    <location>
        <begin position="422"/>
        <end position="443"/>
    </location>
</feature>
<keyword evidence="3 10" id="KW-0812">Transmembrane</keyword>
<protein>
    <submittedName>
        <fullName evidence="11">H(+)/Cl(-) exchange transporter ClcA</fullName>
    </submittedName>
</protein>
<name>A0A0P1I2R7_9RHOB</name>
<dbReference type="CDD" id="cd00400">
    <property type="entry name" value="Voltage_gated_ClC"/>
    <property type="match status" value="1"/>
</dbReference>
<dbReference type="PRINTS" id="PR00762">
    <property type="entry name" value="CLCHANNEL"/>
</dbReference>
<dbReference type="InterPro" id="IPR050368">
    <property type="entry name" value="ClC-type_chloride_channel"/>
</dbReference>
<keyword evidence="9" id="KW-0407">Ion channel</keyword>
<sequence length="561" mass="59560">MTQTTRTVLRNQLNQALAAMKDAWRVMLRRGPSQIQFWFIALAIGIAAGFMALGFRKVIRALQAYVYDTDDVSLLHSHAEKLPWFLILITPIIGGLIVGVILHRFTDDGRVRSVADVIEGAALTNGRVEGKAGIASFFASLITLSTGGSSGREGPVVHMAGVISTWVSDRIHADGITGRDLLGCAVAAAVSASFNSPIAGALFALEVVLRHFAVHAFAPIVIASVAGTVINRLEYGDVTEFVLDTPGSLQFYVELPAFLILGLICGLVSLLLMRSIFFAEDIGSHIQNRLSLPRWLRPAVSGAMLGLLAIWFPHIIGVGYETTIRALTGDLTLTVAILFAVIKTVALAITMGGRMGGGVFSPSLMIGALTGLAFGLIATGLLPDVSGTHTLYAFAGMGAVAAAVLGAPISTTMIVFELTGDWQIGLAVMVSVSMSTALASRLVDRSFFLTQLERRDVHLAAGPQAYLLAMLRTGAVMRPIGEPRSITKEKAQELIEQGLCVQASATLEAAMPYFDHDDIPCIPVVVTDDDGNESPVGALFHIDALKAYNRALAATAAEEHS</sequence>
<evidence type="ECO:0000256" key="7">
    <source>
        <dbReference type="ARBA" id="ARBA00023173"/>
    </source>
</evidence>
<dbReference type="Proteomes" id="UP000051260">
    <property type="component" value="Unassembled WGS sequence"/>
</dbReference>
<feature type="transmembrane region" description="Helical" evidence="10">
    <location>
        <begin position="35"/>
        <end position="55"/>
    </location>
</feature>
<feature type="transmembrane region" description="Helical" evidence="10">
    <location>
        <begin position="299"/>
        <end position="319"/>
    </location>
</feature>
<accession>A0A0P1I2R7</accession>
<evidence type="ECO:0000256" key="4">
    <source>
        <dbReference type="ARBA" id="ARBA00022989"/>
    </source>
</evidence>
<dbReference type="Pfam" id="PF00654">
    <property type="entry name" value="Voltage_CLC"/>
    <property type="match status" value="1"/>
</dbReference>
<keyword evidence="7" id="KW-0869">Chloride channel</keyword>
<keyword evidence="4 10" id="KW-1133">Transmembrane helix</keyword>
<evidence type="ECO:0000313" key="11">
    <source>
        <dbReference type="EMBL" id="CUJ86560.1"/>
    </source>
</evidence>
<feature type="transmembrane region" description="Helical" evidence="10">
    <location>
        <begin position="331"/>
        <end position="353"/>
    </location>
</feature>
<comment type="subcellular location">
    <subcellularLocation>
        <location evidence="1">Membrane</location>
        <topology evidence="1">Multi-pass membrane protein</topology>
    </subcellularLocation>
</comment>
<feature type="transmembrane region" description="Helical" evidence="10">
    <location>
        <begin position="82"/>
        <end position="102"/>
    </location>
</feature>
<feature type="transmembrane region" description="Helical" evidence="10">
    <location>
        <begin position="391"/>
        <end position="416"/>
    </location>
</feature>
<evidence type="ECO:0000256" key="6">
    <source>
        <dbReference type="ARBA" id="ARBA00023136"/>
    </source>
</evidence>
<evidence type="ECO:0000256" key="2">
    <source>
        <dbReference type="ARBA" id="ARBA00022448"/>
    </source>
</evidence>
<evidence type="ECO:0000256" key="8">
    <source>
        <dbReference type="ARBA" id="ARBA00023214"/>
    </source>
</evidence>
<keyword evidence="5" id="KW-0406">Ion transport</keyword>
<dbReference type="Gene3D" id="1.10.3080.10">
    <property type="entry name" value="Clc chloride channel"/>
    <property type="match status" value="1"/>
</dbReference>
<keyword evidence="12" id="KW-1185">Reference proteome</keyword>
<evidence type="ECO:0000313" key="12">
    <source>
        <dbReference type="Proteomes" id="UP000051260"/>
    </source>
</evidence>
<dbReference type="GO" id="GO:0034707">
    <property type="term" value="C:chloride channel complex"/>
    <property type="evidence" value="ECO:0007669"/>
    <property type="project" value="UniProtKB-KW"/>
</dbReference>
<dbReference type="EMBL" id="CYUD01000001">
    <property type="protein sequence ID" value="CUJ86560.1"/>
    <property type="molecule type" value="Genomic_DNA"/>
</dbReference>
<dbReference type="PANTHER" id="PTHR43427">
    <property type="entry name" value="CHLORIDE CHANNEL PROTEIN CLC-E"/>
    <property type="match status" value="1"/>
</dbReference>
<feature type="transmembrane region" description="Helical" evidence="10">
    <location>
        <begin position="211"/>
        <end position="230"/>
    </location>
</feature>
<dbReference type="SUPFAM" id="SSF81340">
    <property type="entry name" value="Clc chloride channel"/>
    <property type="match status" value="1"/>
</dbReference>
<keyword evidence="2" id="KW-0813">Transport</keyword>